<evidence type="ECO:0000256" key="1">
    <source>
        <dbReference type="ARBA" id="ARBA00023033"/>
    </source>
</evidence>
<dbReference type="InterPro" id="IPR036396">
    <property type="entry name" value="Cyt_P450_sf"/>
</dbReference>
<sequence length="204" mass="23135">MYVALNEHLHRLHQQHLHQQHLHSCTSSFTDCTSNTCTSSTCTVAPAPSQIAPATPAPAAPAQLHQQLHRLHQQHLHQQHLHSCTSSFTDCTSSICTLAPADASVQLMEQFLSSICGFLGFGIDRRNSFSPKGRDSLGVIRRPWETVPPAALRWKAADIRHPQVARGTPHHHYHRQQQTAKQRRRQNFRRDDDYYSMYYDGESG</sequence>
<reference evidence="4" key="1">
    <citation type="submission" date="2022-11" db="UniProtKB">
        <authorList>
            <consortium name="WormBaseParasite"/>
        </authorList>
    </citation>
    <scope>IDENTIFICATION</scope>
</reference>
<name>A0A914HSK9_GLORO</name>
<protein>
    <submittedName>
        <fullName evidence="4">Uncharacterized protein</fullName>
    </submittedName>
</protein>
<evidence type="ECO:0000313" key="4">
    <source>
        <dbReference type="WBParaSite" id="Gr19_v10_g3836.t1"/>
    </source>
</evidence>
<proteinExistence type="predicted"/>
<keyword evidence="1" id="KW-0503">Monooxygenase</keyword>
<dbReference type="Proteomes" id="UP000887572">
    <property type="component" value="Unplaced"/>
</dbReference>
<evidence type="ECO:0000313" key="3">
    <source>
        <dbReference type="Proteomes" id="UP000887572"/>
    </source>
</evidence>
<dbReference type="GO" id="GO:0005506">
    <property type="term" value="F:iron ion binding"/>
    <property type="evidence" value="ECO:0007669"/>
    <property type="project" value="InterPro"/>
</dbReference>
<evidence type="ECO:0000256" key="2">
    <source>
        <dbReference type="SAM" id="MobiDB-lite"/>
    </source>
</evidence>
<dbReference type="Gene3D" id="1.10.630.10">
    <property type="entry name" value="Cytochrome P450"/>
    <property type="match status" value="1"/>
</dbReference>
<dbReference type="AlphaFoldDB" id="A0A914HSK9"/>
<keyword evidence="1" id="KW-0560">Oxidoreductase</keyword>
<organism evidence="3 4">
    <name type="scientific">Globodera rostochiensis</name>
    <name type="common">Golden nematode worm</name>
    <name type="synonym">Heterodera rostochiensis</name>
    <dbReference type="NCBI Taxonomy" id="31243"/>
    <lineage>
        <taxon>Eukaryota</taxon>
        <taxon>Metazoa</taxon>
        <taxon>Ecdysozoa</taxon>
        <taxon>Nematoda</taxon>
        <taxon>Chromadorea</taxon>
        <taxon>Rhabditida</taxon>
        <taxon>Tylenchina</taxon>
        <taxon>Tylenchomorpha</taxon>
        <taxon>Tylenchoidea</taxon>
        <taxon>Heteroderidae</taxon>
        <taxon>Heteroderinae</taxon>
        <taxon>Globodera</taxon>
    </lineage>
</organism>
<dbReference type="GO" id="GO:0016705">
    <property type="term" value="F:oxidoreductase activity, acting on paired donors, with incorporation or reduction of molecular oxygen"/>
    <property type="evidence" value="ECO:0007669"/>
    <property type="project" value="InterPro"/>
</dbReference>
<dbReference type="GO" id="GO:0020037">
    <property type="term" value="F:heme binding"/>
    <property type="evidence" value="ECO:0007669"/>
    <property type="project" value="InterPro"/>
</dbReference>
<dbReference type="WBParaSite" id="Gr19_v10_g3836.t1">
    <property type="protein sequence ID" value="Gr19_v10_g3836.t1"/>
    <property type="gene ID" value="Gr19_v10_g3836"/>
</dbReference>
<accession>A0A914HSK9</accession>
<keyword evidence="3" id="KW-1185">Reference proteome</keyword>
<feature type="compositionally biased region" description="Basic residues" evidence="2">
    <location>
        <begin position="168"/>
        <end position="186"/>
    </location>
</feature>
<dbReference type="GO" id="GO:0004497">
    <property type="term" value="F:monooxygenase activity"/>
    <property type="evidence" value="ECO:0007669"/>
    <property type="project" value="UniProtKB-KW"/>
</dbReference>
<feature type="region of interest" description="Disordered" evidence="2">
    <location>
        <begin position="165"/>
        <end position="186"/>
    </location>
</feature>